<evidence type="ECO:0000256" key="3">
    <source>
        <dbReference type="ARBA" id="ARBA00023235"/>
    </source>
</evidence>
<feature type="compositionally biased region" description="Basic residues" evidence="8">
    <location>
        <begin position="282"/>
        <end position="296"/>
    </location>
</feature>
<dbReference type="CDD" id="cd02556">
    <property type="entry name" value="PseudoU_synth_RluB"/>
    <property type="match status" value="1"/>
</dbReference>
<dbReference type="RefSeq" id="WP_051610078.1">
    <property type="nucleotide sequence ID" value="NZ_BSOR01000016.1"/>
</dbReference>
<dbReference type="SUPFAM" id="SSF55174">
    <property type="entry name" value="Alpha-L RNA-binding motif"/>
    <property type="match status" value="1"/>
</dbReference>
<dbReference type="InterPro" id="IPR020103">
    <property type="entry name" value="PsdUridine_synth_cat_dom_sf"/>
</dbReference>
<sequence>MKNKQYFDKSKQAAEVTLEKTEKLQKVLARSGLGSRREMETVIDAGLVTINGRTALLGDRITGQERITVKGRPVTLKAEDDLPRRVIMYNKPEGELVTRKDPEGRRTVFDHLPRLRGERWIAIGRLDINTAGLLLFTNDGELANRLMHPSHQVEREYAVRVMGEVTDEMLAAMQEGVMLEDGLGQFSAIELVGGEGINVWYHVVINEGRNREVRRLWESQGVTVSRLKRVRYGNIYLDKRTKMGEWIELTQAEVDDLSSLGGLAKKSVEAIPTGRPGQKNRGNLRKPVHAIGRRNK</sequence>
<dbReference type="Gene3D" id="3.30.70.1560">
    <property type="entry name" value="Alpha-L RNA-binding motif"/>
    <property type="match status" value="1"/>
</dbReference>
<dbReference type="CDD" id="cd00165">
    <property type="entry name" value="S4"/>
    <property type="match status" value="1"/>
</dbReference>
<evidence type="ECO:0000259" key="9">
    <source>
        <dbReference type="SMART" id="SM00363"/>
    </source>
</evidence>
<dbReference type="InterPro" id="IPR018496">
    <property type="entry name" value="PsdUridine_synth_RsuA/RluB_CS"/>
</dbReference>
<dbReference type="Proteomes" id="UP001156682">
    <property type="component" value="Unassembled WGS sequence"/>
</dbReference>
<dbReference type="PANTHER" id="PTHR47683">
    <property type="entry name" value="PSEUDOURIDINE SYNTHASE FAMILY PROTEIN-RELATED"/>
    <property type="match status" value="1"/>
</dbReference>
<evidence type="ECO:0000313" key="10">
    <source>
        <dbReference type="EMBL" id="GLR63620.1"/>
    </source>
</evidence>
<comment type="function">
    <text evidence="5">Responsible for synthesis of pseudouridine from uracil-2605 in 23S ribosomal RNA.</text>
</comment>
<comment type="similarity">
    <text evidence="1 7">Belongs to the pseudouridine synthase RsuA family.</text>
</comment>
<dbReference type="PANTHER" id="PTHR47683:SF3">
    <property type="entry name" value="RIBOSOMAL LARGE SUBUNIT PSEUDOURIDINE SYNTHASE B"/>
    <property type="match status" value="1"/>
</dbReference>
<dbReference type="EC" id="5.4.99.-" evidence="7"/>
<dbReference type="Pfam" id="PF01479">
    <property type="entry name" value="S4"/>
    <property type="match status" value="1"/>
</dbReference>
<dbReference type="SMART" id="SM00363">
    <property type="entry name" value="S4"/>
    <property type="match status" value="1"/>
</dbReference>
<dbReference type="InterPro" id="IPR050343">
    <property type="entry name" value="RsuA_PseudoU_synthase"/>
</dbReference>
<dbReference type="InterPro" id="IPR020094">
    <property type="entry name" value="TruA/RsuA/RluB/E/F_N"/>
</dbReference>
<evidence type="ECO:0000256" key="5">
    <source>
        <dbReference type="ARBA" id="ARBA00037383"/>
    </source>
</evidence>
<reference evidence="11" key="1">
    <citation type="journal article" date="2019" name="Int. J. Syst. Evol. Microbiol.">
        <title>The Global Catalogue of Microorganisms (GCM) 10K type strain sequencing project: providing services to taxonomists for standard genome sequencing and annotation.</title>
        <authorList>
            <consortium name="The Broad Institute Genomics Platform"/>
            <consortium name="The Broad Institute Genome Sequencing Center for Infectious Disease"/>
            <person name="Wu L."/>
            <person name="Ma J."/>
        </authorList>
    </citation>
    <scope>NUCLEOTIDE SEQUENCE [LARGE SCALE GENOMIC DNA]</scope>
    <source>
        <strain evidence="11">NBRC 100033</strain>
    </source>
</reference>
<dbReference type="EMBL" id="BSOR01000016">
    <property type="protein sequence ID" value="GLR63620.1"/>
    <property type="molecule type" value="Genomic_DNA"/>
</dbReference>
<dbReference type="NCBIfam" id="TIGR00093">
    <property type="entry name" value="pseudouridine synthase"/>
    <property type="match status" value="1"/>
</dbReference>
<protein>
    <recommendedName>
        <fullName evidence="7">Pseudouridine synthase</fullName>
        <ecNumber evidence="7">5.4.99.-</ecNumber>
    </recommendedName>
</protein>
<dbReference type="NCBIfam" id="NF007976">
    <property type="entry name" value="PRK10700.1"/>
    <property type="match status" value="1"/>
</dbReference>
<dbReference type="Pfam" id="PF00849">
    <property type="entry name" value="PseudoU_synth_2"/>
    <property type="match status" value="1"/>
</dbReference>
<organism evidence="10 11">
    <name type="scientific">Marinospirillum insulare</name>
    <dbReference type="NCBI Taxonomy" id="217169"/>
    <lineage>
        <taxon>Bacteria</taxon>
        <taxon>Pseudomonadati</taxon>
        <taxon>Pseudomonadota</taxon>
        <taxon>Gammaproteobacteria</taxon>
        <taxon>Oceanospirillales</taxon>
        <taxon>Oceanospirillaceae</taxon>
        <taxon>Marinospirillum</taxon>
    </lineage>
</organism>
<feature type="region of interest" description="Disordered" evidence="8">
    <location>
        <begin position="268"/>
        <end position="296"/>
    </location>
</feature>
<gene>
    <name evidence="10" type="ORF">GCM10007878_10550</name>
</gene>
<comment type="caution">
    <text evidence="10">The sequence shown here is derived from an EMBL/GenBank/DDBJ whole genome shotgun (WGS) entry which is preliminary data.</text>
</comment>
<keyword evidence="2 6" id="KW-0694">RNA-binding</keyword>
<keyword evidence="3 7" id="KW-0413">Isomerase</keyword>
<dbReference type="SUPFAM" id="SSF55120">
    <property type="entry name" value="Pseudouridine synthase"/>
    <property type="match status" value="1"/>
</dbReference>
<dbReference type="InterPro" id="IPR036986">
    <property type="entry name" value="S4_RNA-bd_sf"/>
</dbReference>
<evidence type="ECO:0000313" key="11">
    <source>
        <dbReference type="Proteomes" id="UP001156682"/>
    </source>
</evidence>
<dbReference type="Gene3D" id="3.30.70.580">
    <property type="entry name" value="Pseudouridine synthase I, catalytic domain, N-terminal subdomain"/>
    <property type="match status" value="1"/>
</dbReference>
<evidence type="ECO:0000256" key="8">
    <source>
        <dbReference type="SAM" id="MobiDB-lite"/>
    </source>
</evidence>
<dbReference type="InterPro" id="IPR042092">
    <property type="entry name" value="PsdUridine_s_RsuA/RluB/E/F_cat"/>
</dbReference>
<feature type="domain" description="RNA-binding S4" evidence="9">
    <location>
        <begin position="22"/>
        <end position="80"/>
    </location>
</feature>
<evidence type="ECO:0000256" key="4">
    <source>
        <dbReference type="ARBA" id="ARBA00036944"/>
    </source>
</evidence>
<dbReference type="Gene3D" id="3.10.290.10">
    <property type="entry name" value="RNA-binding S4 domain"/>
    <property type="match status" value="1"/>
</dbReference>
<name>A0ABQ6A0H6_9GAMM</name>
<accession>A0ABQ6A0H6</accession>
<dbReference type="InterPro" id="IPR002942">
    <property type="entry name" value="S4_RNA-bd"/>
</dbReference>
<evidence type="ECO:0000256" key="6">
    <source>
        <dbReference type="PROSITE-ProRule" id="PRU00182"/>
    </source>
</evidence>
<dbReference type="PROSITE" id="PS01149">
    <property type="entry name" value="PSI_RSU"/>
    <property type="match status" value="1"/>
</dbReference>
<comment type="catalytic activity">
    <reaction evidence="4">
        <text>uridine(2605) in 23S rRNA = pseudouridine(2605) in 23S rRNA</text>
        <dbReference type="Rhea" id="RHEA:42520"/>
        <dbReference type="Rhea" id="RHEA-COMP:10095"/>
        <dbReference type="Rhea" id="RHEA-COMP:10096"/>
        <dbReference type="ChEBI" id="CHEBI:65314"/>
        <dbReference type="ChEBI" id="CHEBI:65315"/>
        <dbReference type="EC" id="5.4.99.22"/>
    </reaction>
</comment>
<evidence type="ECO:0000256" key="2">
    <source>
        <dbReference type="ARBA" id="ARBA00022884"/>
    </source>
</evidence>
<proteinExistence type="inferred from homology"/>
<evidence type="ECO:0000256" key="1">
    <source>
        <dbReference type="ARBA" id="ARBA00008348"/>
    </source>
</evidence>
<evidence type="ECO:0000256" key="7">
    <source>
        <dbReference type="RuleBase" id="RU003887"/>
    </source>
</evidence>
<keyword evidence="11" id="KW-1185">Reference proteome</keyword>
<dbReference type="PROSITE" id="PS50889">
    <property type="entry name" value="S4"/>
    <property type="match status" value="1"/>
</dbReference>
<dbReference type="InterPro" id="IPR000748">
    <property type="entry name" value="PsdUridine_synth_RsuA/RluB/E/F"/>
</dbReference>
<dbReference type="InterPro" id="IPR006145">
    <property type="entry name" value="PsdUridine_synth_RsuA/RluA"/>
</dbReference>